<accession>A0ABR7I7H6</accession>
<dbReference type="EMBL" id="JACOQH010000001">
    <property type="protein sequence ID" value="MBC5752903.1"/>
    <property type="molecule type" value="Genomic_DNA"/>
</dbReference>
<evidence type="ECO:0000256" key="1">
    <source>
        <dbReference type="SAM" id="MobiDB-lite"/>
    </source>
</evidence>
<organism evidence="2 3">
    <name type="scientific">Roseburia yibonii</name>
    <dbReference type="NCBI Taxonomy" id="2763063"/>
    <lineage>
        <taxon>Bacteria</taxon>
        <taxon>Bacillati</taxon>
        <taxon>Bacillota</taxon>
        <taxon>Clostridia</taxon>
        <taxon>Lachnospirales</taxon>
        <taxon>Lachnospiraceae</taxon>
        <taxon>Roseburia</taxon>
    </lineage>
</organism>
<gene>
    <name evidence="2" type="ORF">H8Z76_02485</name>
</gene>
<evidence type="ECO:0008006" key="4">
    <source>
        <dbReference type="Google" id="ProtNLM"/>
    </source>
</evidence>
<feature type="region of interest" description="Disordered" evidence="1">
    <location>
        <begin position="1"/>
        <end position="30"/>
    </location>
</feature>
<feature type="compositionally biased region" description="Low complexity" evidence="1">
    <location>
        <begin position="1"/>
        <end position="19"/>
    </location>
</feature>
<feature type="compositionally biased region" description="Low complexity" evidence="1">
    <location>
        <begin position="65"/>
        <end position="77"/>
    </location>
</feature>
<evidence type="ECO:0000313" key="2">
    <source>
        <dbReference type="EMBL" id="MBC5752903.1"/>
    </source>
</evidence>
<comment type="caution">
    <text evidence="2">The sequence shown here is derived from an EMBL/GenBank/DDBJ whole genome shotgun (WGS) entry which is preliminary data.</text>
</comment>
<proteinExistence type="predicted"/>
<evidence type="ECO:0000313" key="3">
    <source>
        <dbReference type="Proteomes" id="UP000621540"/>
    </source>
</evidence>
<keyword evidence="3" id="KW-1185">Reference proteome</keyword>
<protein>
    <recommendedName>
        <fullName evidence="4">NlpC/P60 family protein</fullName>
    </recommendedName>
</protein>
<dbReference type="Proteomes" id="UP000621540">
    <property type="component" value="Unassembled WGS sequence"/>
</dbReference>
<sequence length="235" mass="24726">MHTSISGSFSRSSSFFGGSKKTKRQSLSFSVHRSMSETGYLMRLASARTPSQVSAVIAAAQADAKSVKQSSSSSSEIQKAKKIAKSIEKQGTLKSAKLRREKQLEKEARTELAAKNLKRAKNTASKLAKKRRVRKAQEQAAIANSIPVSDHRRRHMDEYVDDSTPLSQYSFDNLKTREEAAAQAAAINAAINAGETPSSGDAAAATTGSAVSSADAAAAVSGISGVSGSAIDCSI</sequence>
<reference evidence="2 3" key="1">
    <citation type="submission" date="2020-08" db="EMBL/GenBank/DDBJ databases">
        <title>Genome public.</title>
        <authorList>
            <person name="Liu C."/>
            <person name="Sun Q."/>
        </authorList>
    </citation>
    <scope>NUCLEOTIDE SEQUENCE [LARGE SCALE GENOMIC DNA]</scope>
    <source>
        <strain evidence="2 3">BX0805</strain>
    </source>
</reference>
<dbReference type="RefSeq" id="WP_186981550.1">
    <property type="nucleotide sequence ID" value="NZ_JACOQH010000001.1"/>
</dbReference>
<feature type="region of interest" description="Disordered" evidence="1">
    <location>
        <begin position="65"/>
        <end position="89"/>
    </location>
</feature>
<name>A0ABR7I7H6_9FIRM</name>